<organism evidence="3 4">
    <name type="scientific">Conger conger</name>
    <name type="common">Conger eel</name>
    <name type="synonym">Muraena conger</name>
    <dbReference type="NCBI Taxonomy" id="82655"/>
    <lineage>
        <taxon>Eukaryota</taxon>
        <taxon>Metazoa</taxon>
        <taxon>Chordata</taxon>
        <taxon>Craniata</taxon>
        <taxon>Vertebrata</taxon>
        <taxon>Euteleostomi</taxon>
        <taxon>Actinopterygii</taxon>
        <taxon>Neopterygii</taxon>
        <taxon>Teleostei</taxon>
        <taxon>Anguilliformes</taxon>
        <taxon>Congridae</taxon>
        <taxon>Conger</taxon>
    </lineage>
</organism>
<feature type="domain" description="Myb/SANT-like DNA-binding" evidence="2">
    <location>
        <begin position="77"/>
        <end position="160"/>
    </location>
</feature>
<dbReference type="Proteomes" id="UP001152803">
    <property type="component" value="Unassembled WGS sequence"/>
</dbReference>
<dbReference type="Gene3D" id="1.10.10.60">
    <property type="entry name" value="Homeodomain-like"/>
    <property type="match status" value="1"/>
</dbReference>
<accession>A0A9Q1DJ29</accession>
<feature type="region of interest" description="Disordered" evidence="1">
    <location>
        <begin position="207"/>
        <end position="245"/>
    </location>
</feature>
<dbReference type="OrthoDB" id="8902093at2759"/>
<dbReference type="AlphaFoldDB" id="A0A9Q1DJ29"/>
<evidence type="ECO:0000256" key="1">
    <source>
        <dbReference type="SAM" id="MobiDB-lite"/>
    </source>
</evidence>
<dbReference type="EMBL" id="JAFJMO010000007">
    <property type="protein sequence ID" value="KAJ8271969.1"/>
    <property type="molecule type" value="Genomic_DNA"/>
</dbReference>
<evidence type="ECO:0000313" key="4">
    <source>
        <dbReference type="Proteomes" id="UP001152803"/>
    </source>
</evidence>
<keyword evidence="4" id="KW-1185">Reference proteome</keyword>
<protein>
    <recommendedName>
        <fullName evidence="2">Myb/SANT-like DNA-binding domain-containing protein</fullName>
    </recommendedName>
</protein>
<name>A0A9Q1DJ29_CONCO</name>
<dbReference type="Pfam" id="PF13837">
    <property type="entry name" value="Myb_DNA-bind_4"/>
    <property type="match status" value="1"/>
</dbReference>
<dbReference type="InterPro" id="IPR044822">
    <property type="entry name" value="Myb_DNA-bind_4"/>
</dbReference>
<feature type="compositionally biased region" description="Polar residues" evidence="1">
    <location>
        <begin position="217"/>
        <end position="230"/>
    </location>
</feature>
<evidence type="ECO:0000259" key="2">
    <source>
        <dbReference type="Pfam" id="PF13837"/>
    </source>
</evidence>
<reference evidence="3" key="1">
    <citation type="journal article" date="2023" name="Science">
        <title>Genome structures resolve the early diversification of teleost fishes.</title>
        <authorList>
            <person name="Parey E."/>
            <person name="Louis A."/>
            <person name="Montfort J."/>
            <person name="Bouchez O."/>
            <person name="Roques C."/>
            <person name="Iampietro C."/>
            <person name="Lluch J."/>
            <person name="Castinel A."/>
            <person name="Donnadieu C."/>
            <person name="Desvignes T."/>
            <person name="Floi Bucao C."/>
            <person name="Jouanno E."/>
            <person name="Wen M."/>
            <person name="Mejri S."/>
            <person name="Dirks R."/>
            <person name="Jansen H."/>
            <person name="Henkel C."/>
            <person name="Chen W.J."/>
            <person name="Zahm M."/>
            <person name="Cabau C."/>
            <person name="Klopp C."/>
            <person name="Thompson A.W."/>
            <person name="Robinson-Rechavi M."/>
            <person name="Braasch I."/>
            <person name="Lecointre G."/>
            <person name="Bobe J."/>
            <person name="Postlethwait J.H."/>
            <person name="Berthelot C."/>
            <person name="Roest Crollius H."/>
            <person name="Guiguen Y."/>
        </authorList>
    </citation>
    <scope>NUCLEOTIDE SEQUENCE</scope>
    <source>
        <strain evidence="3">Concon-B</strain>
    </source>
</reference>
<proteinExistence type="predicted"/>
<sequence length="325" mass="37209">MFGCLRKITGRLPFRNCTASESGVDADPDVRRRLQTQTQTHLGVRECSHSDMYVAYLHGAMSGLVKRESDIFPYPEFNPRTTQLLIELTQQHWDQYKINKTQFYQMLHGEFLAHGYNISAQKIRKKWNNLLVTYKRTKDRTRLSGETRITWEYFEALDSILSQTVGAPAISRAALSTALFPAVSEQPPAPALVSPSPVPCTPVHSLTRYPDGRGSHTDSCVTTAPTTSRQHGTESGRRRSASPDATDMFLENYEEHALRRTKVLESLANRHARRNLVAERRRESREMRREKREEDMLACLKDVSSSLRHISEQQDRIIALLEKRP</sequence>
<comment type="caution">
    <text evidence="3">The sequence shown here is derived from an EMBL/GenBank/DDBJ whole genome shotgun (WGS) entry which is preliminary data.</text>
</comment>
<evidence type="ECO:0000313" key="3">
    <source>
        <dbReference type="EMBL" id="KAJ8271969.1"/>
    </source>
</evidence>
<gene>
    <name evidence="3" type="ORF">COCON_G00108280</name>
</gene>